<proteinExistence type="predicted"/>
<dbReference type="Proteomes" id="UP000801492">
    <property type="component" value="Unassembled WGS sequence"/>
</dbReference>
<organism evidence="2 3">
    <name type="scientific">Ignelater luminosus</name>
    <name type="common">Cucubano</name>
    <name type="synonym">Pyrophorus luminosus</name>
    <dbReference type="NCBI Taxonomy" id="2038154"/>
    <lineage>
        <taxon>Eukaryota</taxon>
        <taxon>Metazoa</taxon>
        <taxon>Ecdysozoa</taxon>
        <taxon>Arthropoda</taxon>
        <taxon>Hexapoda</taxon>
        <taxon>Insecta</taxon>
        <taxon>Pterygota</taxon>
        <taxon>Neoptera</taxon>
        <taxon>Endopterygota</taxon>
        <taxon>Coleoptera</taxon>
        <taxon>Polyphaga</taxon>
        <taxon>Elateriformia</taxon>
        <taxon>Elateroidea</taxon>
        <taxon>Elateridae</taxon>
        <taxon>Agrypninae</taxon>
        <taxon>Pyrophorini</taxon>
        <taxon>Ignelater</taxon>
    </lineage>
</organism>
<accession>A0A8K0CN89</accession>
<evidence type="ECO:0000313" key="2">
    <source>
        <dbReference type="EMBL" id="KAF2890510.1"/>
    </source>
</evidence>
<feature type="non-terminal residue" evidence="2">
    <location>
        <position position="1"/>
    </location>
</feature>
<evidence type="ECO:0000313" key="3">
    <source>
        <dbReference type="Proteomes" id="UP000801492"/>
    </source>
</evidence>
<evidence type="ECO:0000256" key="1">
    <source>
        <dbReference type="SAM" id="MobiDB-lite"/>
    </source>
</evidence>
<keyword evidence="3" id="KW-1185">Reference proteome</keyword>
<reference evidence="2" key="1">
    <citation type="submission" date="2019-08" db="EMBL/GenBank/DDBJ databases">
        <title>The genome of the North American firefly Photinus pyralis.</title>
        <authorList>
            <consortium name="Photinus pyralis genome working group"/>
            <person name="Fallon T.R."/>
            <person name="Sander Lower S.E."/>
            <person name="Weng J.-K."/>
        </authorList>
    </citation>
    <scope>NUCLEOTIDE SEQUENCE</scope>
    <source>
        <strain evidence="2">TRF0915ILg1</strain>
        <tissue evidence="2">Whole body</tissue>
    </source>
</reference>
<sequence>SCTEDERKKLPQDVLFLLNIKESDNPENSAVLTMVCANKDVQNKAVEHDDDDTEASEDGSIFFG</sequence>
<dbReference type="EMBL" id="VTPC01050942">
    <property type="protein sequence ID" value="KAF2890510.1"/>
    <property type="molecule type" value="Genomic_DNA"/>
</dbReference>
<name>A0A8K0CN89_IGNLU</name>
<dbReference type="AlphaFoldDB" id="A0A8K0CN89"/>
<protein>
    <submittedName>
        <fullName evidence="2">Uncharacterized protein</fullName>
    </submittedName>
</protein>
<comment type="caution">
    <text evidence="2">The sequence shown here is derived from an EMBL/GenBank/DDBJ whole genome shotgun (WGS) entry which is preliminary data.</text>
</comment>
<feature type="region of interest" description="Disordered" evidence="1">
    <location>
        <begin position="45"/>
        <end position="64"/>
    </location>
</feature>
<gene>
    <name evidence="2" type="ORF">ILUMI_15663</name>
</gene>
<feature type="compositionally biased region" description="Acidic residues" evidence="1">
    <location>
        <begin position="48"/>
        <end position="57"/>
    </location>
</feature>